<proteinExistence type="predicted"/>
<dbReference type="HOGENOM" id="CLU_3006819_0_0_7"/>
<organism evidence="2 3">
    <name type="scientific">Desulfovibrio piger ATCC 29098</name>
    <dbReference type="NCBI Taxonomy" id="411464"/>
    <lineage>
        <taxon>Bacteria</taxon>
        <taxon>Pseudomonadati</taxon>
        <taxon>Thermodesulfobacteriota</taxon>
        <taxon>Desulfovibrionia</taxon>
        <taxon>Desulfovibrionales</taxon>
        <taxon>Desulfovibrionaceae</taxon>
        <taxon>Desulfovibrio</taxon>
    </lineage>
</organism>
<feature type="region of interest" description="Disordered" evidence="1">
    <location>
        <begin position="1"/>
        <end position="30"/>
    </location>
</feature>
<evidence type="ECO:0000313" key="2">
    <source>
        <dbReference type="EMBL" id="EEB34837.1"/>
    </source>
</evidence>
<sequence length="56" mass="6184">MHLGRLRAANQAVHPAAGTDEIPGRGRGKKLAAHASLTPGMFLWLRRTLEKWRKPG</sequence>
<reference evidence="2 3" key="2">
    <citation type="submission" date="2008-10" db="EMBL/GenBank/DDBJ databases">
        <authorList>
            <person name="Fulton L."/>
            <person name="Clifton S."/>
            <person name="Fulton B."/>
            <person name="Xu J."/>
            <person name="Minx P."/>
            <person name="Pepin K.H."/>
            <person name="Johnson M."/>
            <person name="Bhonagiri V."/>
            <person name="Nash W.E."/>
            <person name="Mardis E.R."/>
            <person name="Wilson R.K."/>
        </authorList>
    </citation>
    <scope>NUCLEOTIDE SEQUENCE [LARGE SCALE GENOMIC DNA]</scope>
    <source>
        <strain evidence="2 3">ATCC 29098</strain>
    </source>
</reference>
<gene>
    <name evidence="2" type="ORF">DESPIG_00239</name>
</gene>
<accession>B6WQB5</accession>
<name>B6WQB5_9BACT</name>
<dbReference type="AlphaFoldDB" id="B6WQB5"/>
<dbReference type="Proteomes" id="UP000003676">
    <property type="component" value="Unassembled WGS sequence"/>
</dbReference>
<dbReference type="EMBL" id="ABXU01000010">
    <property type="protein sequence ID" value="EEB34837.1"/>
    <property type="molecule type" value="Genomic_DNA"/>
</dbReference>
<evidence type="ECO:0000313" key="3">
    <source>
        <dbReference type="Proteomes" id="UP000003676"/>
    </source>
</evidence>
<protein>
    <submittedName>
        <fullName evidence="2">Uncharacterized protein</fullName>
    </submittedName>
</protein>
<evidence type="ECO:0000256" key="1">
    <source>
        <dbReference type="SAM" id="MobiDB-lite"/>
    </source>
</evidence>
<reference evidence="2 3" key="1">
    <citation type="submission" date="2008-10" db="EMBL/GenBank/DDBJ databases">
        <title>Draft genome sequence of Desulvovibrio piger (ATCC 29098).</title>
        <authorList>
            <person name="Sudarsanam P."/>
            <person name="Ley R."/>
            <person name="Guruge J."/>
            <person name="Turnbaugh P.J."/>
            <person name="Mahowald M."/>
            <person name="Liep D."/>
            <person name="Gordon J."/>
        </authorList>
    </citation>
    <scope>NUCLEOTIDE SEQUENCE [LARGE SCALE GENOMIC DNA]</scope>
    <source>
        <strain evidence="2 3">ATCC 29098</strain>
    </source>
</reference>
<comment type="caution">
    <text evidence="2">The sequence shown here is derived from an EMBL/GenBank/DDBJ whole genome shotgun (WGS) entry which is preliminary data.</text>
</comment>